<keyword evidence="9" id="KW-1185">Reference proteome</keyword>
<dbReference type="SMART" id="SM00028">
    <property type="entry name" value="TPR"/>
    <property type="match status" value="3"/>
</dbReference>
<dbReference type="SUPFAM" id="SSF56112">
    <property type="entry name" value="Protein kinase-like (PK-like)"/>
    <property type="match status" value="1"/>
</dbReference>
<dbReference type="Gene3D" id="1.25.40.10">
    <property type="entry name" value="Tetratricopeptide repeat domain"/>
    <property type="match status" value="2"/>
</dbReference>
<reference evidence="8 9" key="1">
    <citation type="submission" date="2019-08" db="EMBL/GenBank/DDBJ databases">
        <title>Complete genome sequence of Candidatus Uab amorphum.</title>
        <authorList>
            <person name="Shiratori T."/>
            <person name="Suzuki S."/>
            <person name="Kakizawa Y."/>
            <person name="Ishida K."/>
        </authorList>
    </citation>
    <scope>NUCLEOTIDE SEQUENCE [LARGE SCALE GENOMIC DNA]</scope>
    <source>
        <strain evidence="8 9">SRT547</strain>
    </source>
</reference>
<feature type="domain" description="Protein kinase" evidence="7">
    <location>
        <begin position="20"/>
        <end position="281"/>
    </location>
</feature>
<accession>A0A5S9F4G0</accession>
<feature type="binding site" evidence="6">
    <location>
        <position position="49"/>
    </location>
    <ligand>
        <name>ATP</name>
        <dbReference type="ChEBI" id="CHEBI:30616"/>
    </ligand>
</feature>
<evidence type="ECO:0000313" key="9">
    <source>
        <dbReference type="Proteomes" id="UP000326354"/>
    </source>
</evidence>
<dbReference type="SUPFAM" id="SSF48371">
    <property type="entry name" value="ARM repeat"/>
    <property type="match status" value="1"/>
</dbReference>
<dbReference type="KEGG" id="uam:UABAM_04124"/>
<dbReference type="PROSITE" id="PS00108">
    <property type="entry name" value="PROTEIN_KINASE_ST"/>
    <property type="match status" value="1"/>
</dbReference>
<name>A0A5S9F4G0_UABAM</name>
<feature type="repeat" description="TPR" evidence="5">
    <location>
        <begin position="550"/>
        <end position="583"/>
    </location>
</feature>
<keyword evidence="3 8" id="KW-0418">Kinase</keyword>
<keyword evidence="4 6" id="KW-0067">ATP-binding</keyword>
<dbReference type="SMART" id="SM00220">
    <property type="entry name" value="S_TKc"/>
    <property type="match status" value="1"/>
</dbReference>
<keyword evidence="5" id="KW-0802">TPR repeat</keyword>
<keyword evidence="2 6" id="KW-0547">Nucleotide-binding</keyword>
<dbReference type="PROSITE" id="PS00107">
    <property type="entry name" value="PROTEIN_KINASE_ATP"/>
    <property type="match status" value="1"/>
</dbReference>
<dbReference type="InterPro" id="IPR019734">
    <property type="entry name" value="TPR_rpt"/>
</dbReference>
<dbReference type="Gene3D" id="1.10.510.10">
    <property type="entry name" value="Transferase(Phosphotransferase) domain 1"/>
    <property type="match status" value="1"/>
</dbReference>
<evidence type="ECO:0000256" key="1">
    <source>
        <dbReference type="ARBA" id="ARBA00022679"/>
    </source>
</evidence>
<dbReference type="Gene3D" id="3.30.200.20">
    <property type="entry name" value="Phosphorylase Kinase, domain 1"/>
    <property type="match status" value="1"/>
</dbReference>
<evidence type="ECO:0000256" key="6">
    <source>
        <dbReference type="PROSITE-ProRule" id="PRU10141"/>
    </source>
</evidence>
<dbReference type="InterPro" id="IPR016024">
    <property type="entry name" value="ARM-type_fold"/>
</dbReference>
<keyword evidence="1" id="KW-0808">Transferase</keyword>
<evidence type="ECO:0000256" key="2">
    <source>
        <dbReference type="ARBA" id="ARBA00022741"/>
    </source>
</evidence>
<dbReference type="OrthoDB" id="9788659at2"/>
<protein>
    <submittedName>
        <fullName evidence="8">Protein kinase</fullName>
    </submittedName>
</protein>
<dbReference type="GO" id="GO:0004674">
    <property type="term" value="F:protein serine/threonine kinase activity"/>
    <property type="evidence" value="ECO:0007669"/>
    <property type="project" value="TreeGrafter"/>
</dbReference>
<dbReference type="InterPro" id="IPR008271">
    <property type="entry name" value="Ser/Thr_kinase_AS"/>
</dbReference>
<dbReference type="PROSITE" id="PS50011">
    <property type="entry name" value="PROTEIN_KINASE_DOM"/>
    <property type="match status" value="1"/>
</dbReference>
<evidence type="ECO:0000313" key="8">
    <source>
        <dbReference type="EMBL" id="BBM85746.1"/>
    </source>
</evidence>
<evidence type="ECO:0000256" key="5">
    <source>
        <dbReference type="PROSITE-ProRule" id="PRU00339"/>
    </source>
</evidence>
<evidence type="ECO:0000259" key="7">
    <source>
        <dbReference type="PROSITE" id="PS50011"/>
    </source>
</evidence>
<gene>
    <name evidence="8" type="ORF">UABAM_04124</name>
</gene>
<dbReference type="InterPro" id="IPR011990">
    <property type="entry name" value="TPR-like_helical_dom_sf"/>
</dbReference>
<dbReference type="InterPro" id="IPR017441">
    <property type="entry name" value="Protein_kinase_ATP_BS"/>
</dbReference>
<dbReference type="EMBL" id="AP019860">
    <property type="protein sequence ID" value="BBM85746.1"/>
    <property type="molecule type" value="Genomic_DNA"/>
</dbReference>
<dbReference type="Proteomes" id="UP000326354">
    <property type="component" value="Chromosome"/>
</dbReference>
<sequence length="1434" mass="168297">MADTNLFDDGGKTRTFANNYTILQKIGEGGMGVVYKALERNPQRTVAIKFISTGKNPDVVKKRFLREAQLSAQLDHANIVKIYNVGRVENYIYIVMEYIAGKPLDVCLKEQTLSLHQKIVILEKVARALHYAHGHKIIHRDIKPANIIITPEQQPIIMDFGLAKNIRVQDNKLTKTGEIVGTPRYMSLEQMAGHRSQIDARTDVHALGAILYEMVTGTYMVPGESAVEVFFNLQNSKITAMSKQDPSAPKDLENIWLKSTQTLQYRYANAELFADDLHKFLNQQKVSGGWLGFHYRFGKILYTALFVMMCALLSGLYLHFNVQQKIEIDESTPAVRAQRYINQELYTKAQQILQQIIASETKPSHALYENLLFVCAKLKQYQKVQKIYKNHIQSDLIKNKTILTLMAMYYEQRNAYQIKKIAQQYPKESDIQEKNNYYIAMLYYKKQDYTNALLYFKKIPNIIENSDRELLSYVAQCQYETVEKPQKNFAEALQILQKLESIAPQDNIALSYMGKYHLEMFAKNDRMRSHHLQKANEYFQRCVKANPHRSEYYTFLGKTFLYQKEYKKAYQAFVNAIEKGDNSVATIELLMEVSFQKPSLQDNSIIFLKYISAQSSRVTAPDLFREKFAAIEHTYRDVYITKKKALNTDGKLQTFFDLIRKITDKKIPEKKFYDSAIVGIIRLRYQKNWQKNTQNFAMTLPEKARKKMLDTLRSIEQKRKHEERLSLYYEIAHLYLNTNAQIKKDLNPHLLQQVFKDTNESILKRYLAAKALVQILDFATVESLTTQASQDLVGAIISVCVLREAGIREDMKVFQEMNRLNPQQQGHEFLLALIAKSTFIYPKHRLRNRRPPEWRFENRLASDILYELIDSHYPIVKLYAAASTAAINSRYPKKLIMSLKILTSNMQYSQPIVHRAYAHYYFWISPQVFRNPKQFIREYRIGLNDPSEYIKSIPLFYLDNYNQVKIDRFADDLKRLIQKPGNIGLRAIYGYSNQNQSYQTIQRVIYNTELSPFVRIYTYMAANFMRLFSANSVQKNILRYQQILREFPQLLNDPNVLLRQWVCISFATLGYYRLDLIENQSTELQNSILVYLRRPFVRFDSLEKMQPFMRTFIKRIITVTEVSEKQAFVEKKLKSPNPTLRKNAMAAKVVLATKEQKQQIYQQMLRETDTAKVMGAAIGFHSTLRFHLWQEVIIKQMNLHQNTEENYGGYIVFLRQVPASQQQQFLQWLSHAIKLARIRRGIHPSLSEKDMAQFYYERAVVYRSLGRYEESIKDLLQATRYYNYSRYWVELAEIYLWQNKNDAVRDTLESLDTLQTQRLMSRMANLYAQIGDNDKAYRIFKYLFLHYSKDLYGVPLASLRLKQTQNNKDPLAKKYLAYALEQNMITAYSYQERKEVRRITGNFLRRSYPDIIPLLTPQKIEQIRIIEKYDRFGN</sequence>
<dbReference type="InterPro" id="IPR000719">
    <property type="entry name" value="Prot_kinase_dom"/>
</dbReference>
<organism evidence="8 9">
    <name type="scientific">Uabimicrobium amorphum</name>
    <dbReference type="NCBI Taxonomy" id="2596890"/>
    <lineage>
        <taxon>Bacteria</taxon>
        <taxon>Pseudomonadati</taxon>
        <taxon>Planctomycetota</taxon>
        <taxon>Candidatus Uabimicrobiia</taxon>
        <taxon>Candidatus Uabimicrobiales</taxon>
        <taxon>Candidatus Uabimicrobiaceae</taxon>
        <taxon>Candidatus Uabimicrobium</taxon>
    </lineage>
</organism>
<dbReference type="CDD" id="cd14014">
    <property type="entry name" value="STKc_PknB_like"/>
    <property type="match status" value="1"/>
</dbReference>
<dbReference type="SUPFAM" id="SSF48452">
    <property type="entry name" value="TPR-like"/>
    <property type="match status" value="3"/>
</dbReference>
<dbReference type="GO" id="GO:0005524">
    <property type="term" value="F:ATP binding"/>
    <property type="evidence" value="ECO:0007669"/>
    <property type="project" value="UniProtKB-UniRule"/>
</dbReference>
<proteinExistence type="predicted"/>
<evidence type="ECO:0000256" key="3">
    <source>
        <dbReference type="ARBA" id="ARBA00022777"/>
    </source>
</evidence>
<dbReference type="Pfam" id="PF00069">
    <property type="entry name" value="Pkinase"/>
    <property type="match status" value="1"/>
</dbReference>
<dbReference type="InterPro" id="IPR011009">
    <property type="entry name" value="Kinase-like_dom_sf"/>
</dbReference>
<dbReference type="RefSeq" id="WP_151969836.1">
    <property type="nucleotide sequence ID" value="NZ_AP019860.1"/>
</dbReference>
<dbReference type="PANTHER" id="PTHR43289:SF6">
    <property type="entry name" value="SERINE_THREONINE-PROTEIN KINASE NEKL-3"/>
    <property type="match status" value="1"/>
</dbReference>
<dbReference type="PANTHER" id="PTHR43289">
    <property type="entry name" value="MITOGEN-ACTIVATED PROTEIN KINASE KINASE KINASE 20-RELATED"/>
    <property type="match status" value="1"/>
</dbReference>
<dbReference type="PROSITE" id="PS50005">
    <property type="entry name" value="TPR"/>
    <property type="match status" value="1"/>
</dbReference>
<evidence type="ECO:0000256" key="4">
    <source>
        <dbReference type="ARBA" id="ARBA00022840"/>
    </source>
</evidence>